<dbReference type="EMBL" id="QFPN01000003">
    <property type="protein sequence ID" value="PZQ17132.1"/>
    <property type="molecule type" value="Genomic_DNA"/>
</dbReference>
<dbReference type="NCBIfam" id="TIGR01985">
    <property type="entry name" value="phasin_2"/>
    <property type="match status" value="1"/>
</dbReference>
<evidence type="ECO:0000313" key="2">
    <source>
        <dbReference type="EMBL" id="PZQ17132.1"/>
    </source>
</evidence>
<protein>
    <submittedName>
        <fullName evidence="2">Phasin</fullName>
    </submittedName>
</protein>
<dbReference type="InterPro" id="IPR018968">
    <property type="entry name" value="Phasin"/>
</dbReference>
<evidence type="ECO:0000259" key="1">
    <source>
        <dbReference type="Pfam" id="PF09361"/>
    </source>
</evidence>
<evidence type="ECO:0000313" key="3">
    <source>
        <dbReference type="Proteomes" id="UP000249577"/>
    </source>
</evidence>
<accession>A0A2W5KJN3</accession>
<dbReference type="InterPro" id="IPR010234">
    <property type="entry name" value="Phasin_subfam-2"/>
</dbReference>
<proteinExistence type="predicted"/>
<reference evidence="2 3" key="1">
    <citation type="submission" date="2017-08" db="EMBL/GenBank/DDBJ databases">
        <title>Infants hospitalized years apart are colonized by the same room-sourced microbial strains.</title>
        <authorList>
            <person name="Brooks B."/>
            <person name="Olm M.R."/>
            <person name="Firek B.A."/>
            <person name="Baker R."/>
            <person name="Thomas B.C."/>
            <person name="Morowitz M.J."/>
            <person name="Banfield J.F."/>
        </authorList>
    </citation>
    <scope>NUCLEOTIDE SEQUENCE [LARGE SCALE GENOMIC DNA]</scope>
    <source>
        <strain evidence="2">S2_005_003_R2_43</strain>
    </source>
</reference>
<comment type="caution">
    <text evidence="2">The sequence shown here is derived from an EMBL/GenBank/DDBJ whole genome shotgun (WGS) entry which is preliminary data.</text>
</comment>
<organism evidence="2 3">
    <name type="scientific">Ancylobacter novellus</name>
    <name type="common">Thiobacillus novellus</name>
    <dbReference type="NCBI Taxonomy" id="921"/>
    <lineage>
        <taxon>Bacteria</taxon>
        <taxon>Pseudomonadati</taxon>
        <taxon>Pseudomonadota</taxon>
        <taxon>Alphaproteobacteria</taxon>
        <taxon>Hyphomicrobiales</taxon>
        <taxon>Xanthobacteraceae</taxon>
        <taxon>Ancylobacter</taxon>
    </lineage>
</organism>
<gene>
    <name evidence="2" type="ORF">DI565_07080</name>
</gene>
<feature type="domain" description="Phasin" evidence="1">
    <location>
        <begin position="36"/>
        <end position="117"/>
    </location>
</feature>
<dbReference type="AlphaFoldDB" id="A0A2W5KJN3"/>
<dbReference type="Proteomes" id="UP000249577">
    <property type="component" value="Unassembled WGS sequence"/>
</dbReference>
<name>A0A2W5KJN3_ANCNO</name>
<dbReference type="Pfam" id="PF09361">
    <property type="entry name" value="Phasin_2"/>
    <property type="match status" value="1"/>
</dbReference>
<sequence>MANNGPAGGGYEIPNEMRDFADKSVEQARKAFDGFLDAAYKASNTLENQANTAQNNVRAVAGAAVSFAEQNMSASFAYAQKLVRATSIEEVLRIQAEFAKSQIETLTKQVQEMGAVAGRRTDTR</sequence>